<comment type="caution">
    <text evidence="1">The sequence shown here is derived from an EMBL/GenBank/DDBJ whole genome shotgun (WGS) entry which is preliminary data.</text>
</comment>
<dbReference type="SUPFAM" id="SSF140478">
    <property type="entry name" value="LemA-like"/>
    <property type="match status" value="1"/>
</dbReference>
<dbReference type="InterPro" id="IPR023353">
    <property type="entry name" value="LemA-like_dom_sf"/>
</dbReference>
<name>A0A1F8DXW9_9BACT</name>
<sequence>MVFVAVLIFFAVLEQVVSAQGFFGASIALEVLMGITALCGIFTQFNARLEQVQDFEQIKEAKGVEDILKEKAEVLTAEFVKHLAQAYPEHEKGIFEKIGPEKVAVYFAKYPELKASEVLLNLVDRINGLQSSVYNQRITVENLLAKTRTRLRDPWYFRFIIPKE</sequence>
<dbReference type="EMBL" id="MGIT01000001">
    <property type="protein sequence ID" value="OGM93326.1"/>
    <property type="molecule type" value="Genomic_DNA"/>
</dbReference>
<dbReference type="Proteomes" id="UP000176422">
    <property type="component" value="Unassembled WGS sequence"/>
</dbReference>
<accession>A0A1F8DXW9</accession>
<evidence type="ECO:0000313" key="2">
    <source>
        <dbReference type="Proteomes" id="UP000176422"/>
    </source>
</evidence>
<reference evidence="1 2" key="1">
    <citation type="journal article" date="2016" name="Nat. Commun.">
        <title>Thousands of microbial genomes shed light on interconnected biogeochemical processes in an aquifer system.</title>
        <authorList>
            <person name="Anantharaman K."/>
            <person name="Brown C.T."/>
            <person name="Hug L.A."/>
            <person name="Sharon I."/>
            <person name="Castelle C.J."/>
            <person name="Probst A.J."/>
            <person name="Thomas B.C."/>
            <person name="Singh A."/>
            <person name="Wilkins M.J."/>
            <person name="Karaoz U."/>
            <person name="Brodie E.L."/>
            <person name="Williams K.H."/>
            <person name="Hubbard S.S."/>
            <person name="Banfield J.F."/>
        </authorList>
    </citation>
    <scope>NUCLEOTIDE SEQUENCE [LARGE SCALE GENOMIC DNA]</scope>
</reference>
<organism evidence="1 2">
    <name type="scientific">Candidatus Wolfebacteria bacterium RIFOXYB1_FULL_54_12</name>
    <dbReference type="NCBI Taxonomy" id="1802559"/>
    <lineage>
        <taxon>Bacteria</taxon>
        <taxon>Candidatus Wolfeibacteriota</taxon>
    </lineage>
</organism>
<evidence type="ECO:0000313" key="1">
    <source>
        <dbReference type="EMBL" id="OGM93326.1"/>
    </source>
</evidence>
<protein>
    <submittedName>
        <fullName evidence="1">Uncharacterized protein</fullName>
    </submittedName>
</protein>
<gene>
    <name evidence="1" type="ORF">A2372_02940</name>
</gene>
<proteinExistence type="predicted"/>
<dbReference type="AlphaFoldDB" id="A0A1F8DXW9"/>